<evidence type="ECO:0000256" key="5">
    <source>
        <dbReference type="ARBA" id="ARBA00023136"/>
    </source>
</evidence>
<organism evidence="9 10">
    <name type="scientific">Hesseltinella vesiculosa</name>
    <dbReference type="NCBI Taxonomy" id="101127"/>
    <lineage>
        <taxon>Eukaryota</taxon>
        <taxon>Fungi</taxon>
        <taxon>Fungi incertae sedis</taxon>
        <taxon>Mucoromycota</taxon>
        <taxon>Mucoromycotina</taxon>
        <taxon>Mucoromycetes</taxon>
        <taxon>Mucorales</taxon>
        <taxon>Cunninghamellaceae</taxon>
        <taxon>Hesseltinella</taxon>
    </lineage>
</organism>
<evidence type="ECO:0000313" key="10">
    <source>
        <dbReference type="Proteomes" id="UP000242146"/>
    </source>
</evidence>
<keyword evidence="3 8" id="KW-0812">Transmembrane</keyword>
<evidence type="ECO:0000256" key="4">
    <source>
        <dbReference type="ARBA" id="ARBA00022989"/>
    </source>
</evidence>
<dbReference type="EMBL" id="MCGT01000009">
    <property type="protein sequence ID" value="ORX56788.1"/>
    <property type="molecule type" value="Genomic_DNA"/>
</dbReference>
<dbReference type="AlphaFoldDB" id="A0A1X2GLR6"/>
<dbReference type="InterPro" id="IPR049941">
    <property type="entry name" value="LPLAT_7/PORCN-like"/>
</dbReference>
<feature type="transmembrane region" description="Helical" evidence="8">
    <location>
        <begin position="84"/>
        <end position="104"/>
    </location>
</feature>
<dbReference type="GO" id="GO:0016020">
    <property type="term" value="C:membrane"/>
    <property type="evidence" value="ECO:0007669"/>
    <property type="project" value="UniProtKB-SubCell"/>
</dbReference>
<name>A0A1X2GLR6_9FUNG</name>
<dbReference type="InterPro" id="IPR004299">
    <property type="entry name" value="MBOAT_fam"/>
</dbReference>
<dbReference type="PANTHER" id="PTHR13906">
    <property type="entry name" value="PORCUPINE"/>
    <property type="match status" value="1"/>
</dbReference>
<feature type="region of interest" description="Disordered" evidence="7">
    <location>
        <begin position="346"/>
        <end position="383"/>
    </location>
</feature>
<keyword evidence="4 8" id="KW-1133">Transmembrane helix</keyword>
<keyword evidence="2" id="KW-0808">Transferase</keyword>
<feature type="transmembrane region" description="Helical" evidence="8">
    <location>
        <begin position="312"/>
        <end position="332"/>
    </location>
</feature>
<accession>A0A1X2GLR6</accession>
<keyword evidence="6" id="KW-0012">Acyltransferase</keyword>
<dbReference type="OrthoDB" id="286734at2759"/>
<evidence type="ECO:0000256" key="8">
    <source>
        <dbReference type="SAM" id="Phobius"/>
    </source>
</evidence>
<feature type="transmembrane region" description="Helical" evidence="8">
    <location>
        <begin position="279"/>
        <end position="300"/>
    </location>
</feature>
<gene>
    <name evidence="9" type="ORF">DM01DRAFT_1334347</name>
</gene>
<evidence type="ECO:0000313" key="9">
    <source>
        <dbReference type="EMBL" id="ORX56788.1"/>
    </source>
</evidence>
<evidence type="ECO:0000256" key="3">
    <source>
        <dbReference type="ARBA" id="ARBA00022692"/>
    </source>
</evidence>
<feature type="transmembrane region" description="Helical" evidence="8">
    <location>
        <begin position="226"/>
        <end position="245"/>
    </location>
</feature>
<dbReference type="Pfam" id="PF03062">
    <property type="entry name" value="MBOAT"/>
    <property type="match status" value="1"/>
</dbReference>
<feature type="transmembrane region" description="Helical" evidence="8">
    <location>
        <begin position="41"/>
        <end position="63"/>
    </location>
</feature>
<dbReference type="Proteomes" id="UP000242146">
    <property type="component" value="Unassembled WGS sequence"/>
</dbReference>
<evidence type="ECO:0000256" key="7">
    <source>
        <dbReference type="SAM" id="MobiDB-lite"/>
    </source>
</evidence>
<evidence type="ECO:0000256" key="6">
    <source>
        <dbReference type="ARBA" id="ARBA00023315"/>
    </source>
</evidence>
<evidence type="ECO:0000256" key="1">
    <source>
        <dbReference type="ARBA" id="ARBA00004141"/>
    </source>
</evidence>
<proteinExistence type="predicted"/>
<dbReference type="GO" id="GO:0030258">
    <property type="term" value="P:lipid modification"/>
    <property type="evidence" value="ECO:0007669"/>
    <property type="project" value="TreeGrafter"/>
</dbReference>
<dbReference type="STRING" id="101127.A0A1X2GLR6"/>
<evidence type="ECO:0000256" key="2">
    <source>
        <dbReference type="ARBA" id="ARBA00022679"/>
    </source>
</evidence>
<reference evidence="9 10" key="1">
    <citation type="submission" date="2016-07" db="EMBL/GenBank/DDBJ databases">
        <title>Pervasive Adenine N6-methylation of Active Genes in Fungi.</title>
        <authorList>
            <consortium name="DOE Joint Genome Institute"/>
            <person name="Mondo S.J."/>
            <person name="Dannebaum R.O."/>
            <person name="Kuo R.C."/>
            <person name="Labutti K."/>
            <person name="Haridas S."/>
            <person name="Kuo A."/>
            <person name="Salamov A."/>
            <person name="Ahrendt S.R."/>
            <person name="Lipzen A."/>
            <person name="Sullivan W."/>
            <person name="Andreopoulos W.B."/>
            <person name="Clum A."/>
            <person name="Lindquist E."/>
            <person name="Daum C."/>
            <person name="Ramamoorthy G.K."/>
            <person name="Gryganskyi A."/>
            <person name="Culley D."/>
            <person name="Magnuson J.K."/>
            <person name="James T.Y."/>
            <person name="O'Malley M.A."/>
            <person name="Stajich J.E."/>
            <person name="Spatafora J.W."/>
            <person name="Visel A."/>
            <person name="Grigoriev I.V."/>
        </authorList>
    </citation>
    <scope>NUCLEOTIDE SEQUENCE [LARGE SCALE GENOMIC DNA]</scope>
    <source>
        <strain evidence="9 10">NRRL 3301</strain>
    </source>
</reference>
<keyword evidence="10" id="KW-1185">Reference proteome</keyword>
<sequence length="383" mass="43516">MIATIKLTMFGFNVLDGRQKTNLTAYNKQMKIDDFPTLAQFFGWMYFFGGYLVGPSCEYMDYIRFVQLDDKARRSMPSAIKPTLVILSKSLLFITVLVMFSPTYNFSALLKSEWRDLPLWQKLLSIQLVALVTRCKYYAVWLLSEGACVLCGFGFNGYEDDGKPRFDRLTNINVLKCELSQSVKELGDNWNMAANRWLKHYVYLRVTPPNKKAGAASSLVTYAVSALWHGFYPGYYVMFFSLAMYQNIGKRLRRCLRPLMMAVDGKSPVPGRKTVYDTLGVIVTMFIINTVSTSFVGLYLQPVLQIWKDIYFIHYILALLTIAVLQVVYGPLITLQKKRASESGYISKTPTAKPKAKDDDVTDIGGVEPPPNDPILVKQRKSS</sequence>
<keyword evidence="5 8" id="KW-0472">Membrane</keyword>
<comment type="caution">
    <text evidence="9">The sequence shown here is derived from an EMBL/GenBank/DDBJ whole genome shotgun (WGS) entry which is preliminary data.</text>
</comment>
<dbReference type="PANTHER" id="PTHR13906:SF4">
    <property type="entry name" value="LYSOPHOSPHOLIPID ACYLTRANSFERASE 6"/>
    <property type="match status" value="1"/>
</dbReference>
<comment type="subcellular location">
    <subcellularLocation>
        <location evidence="1">Membrane</location>
        <topology evidence="1">Multi-pass membrane protein</topology>
    </subcellularLocation>
</comment>
<dbReference type="GO" id="GO:0016746">
    <property type="term" value="F:acyltransferase activity"/>
    <property type="evidence" value="ECO:0007669"/>
    <property type="project" value="UniProtKB-KW"/>
</dbReference>
<protein>
    <submittedName>
        <fullName evidence="9">MBOAT-domain-containing protein</fullName>
    </submittedName>
</protein>